<dbReference type="Pfam" id="PF02915">
    <property type="entry name" value="Rubrerythrin"/>
    <property type="match status" value="1"/>
</dbReference>
<protein>
    <submittedName>
        <fullName evidence="2">Rubrerythrin</fullName>
    </submittedName>
</protein>
<dbReference type="AlphaFoldDB" id="A0A4V3GYK4"/>
<gene>
    <name evidence="2" type="ORF">C7959_103103</name>
</gene>
<dbReference type="CDD" id="cd00657">
    <property type="entry name" value="Ferritin_like"/>
    <property type="match status" value="1"/>
</dbReference>
<comment type="caution">
    <text evidence="2">The sequence shown here is derived from an EMBL/GenBank/DDBJ whole genome shotgun (WGS) entry which is preliminary data.</text>
</comment>
<organism evidence="2 3">
    <name type="scientific">Orenia marismortui</name>
    <dbReference type="NCBI Taxonomy" id="46469"/>
    <lineage>
        <taxon>Bacteria</taxon>
        <taxon>Bacillati</taxon>
        <taxon>Bacillota</taxon>
        <taxon>Clostridia</taxon>
        <taxon>Halanaerobiales</taxon>
        <taxon>Halobacteroidaceae</taxon>
        <taxon>Orenia</taxon>
    </lineage>
</organism>
<dbReference type="RefSeq" id="WP_018248954.1">
    <property type="nucleotide sequence ID" value="NZ_SOEG01000003.1"/>
</dbReference>
<proteinExistence type="predicted"/>
<dbReference type="InterPro" id="IPR012347">
    <property type="entry name" value="Ferritin-like"/>
</dbReference>
<reference evidence="2 3" key="1">
    <citation type="submission" date="2019-03" db="EMBL/GenBank/DDBJ databases">
        <title>Subsurface microbial communities from deep shales in Ohio and West Virginia, USA.</title>
        <authorList>
            <person name="Wrighton K."/>
        </authorList>
    </citation>
    <scope>NUCLEOTIDE SEQUENCE [LARGE SCALE GENOMIC DNA]</scope>
    <source>
        <strain evidence="2 3">MSL 6dP</strain>
    </source>
</reference>
<dbReference type="InterPro" id="IPR003251">
    <property type="entry name" value="Rr_diiron-bd_dom"/>
</dbReference>
<dbReference type="EMBL" id="SOEG01000003">
    <property type="protein sequence ID" value="TDX53251.1"/>
    <property type="molecule type" value="Genomic_DNA"/>
</dbReference>
<dbReference type="GO" id="GO:0046872">
    <property type="term" value="F:metal ion binding"/>
    <property type="evidence" value="ECO:0007669"/>
    <property type="project" value="InterPro"/>
</dbReference>
<keyword evidence="3" id="KW-1185">Reference proteome</keyword>
<dbReference type="Gene3D" id="1.20.1260.10">
    <property type="match status" value="1"/>
</dbReference>
<name>A0A4V3GYK4_9FIRM</name>
<evidence type="ECO:0000259" key="1">
    <source>
        <dbReference type="Pfam" id="PF02915"/>
    </source>
</evidence>
<feature type="domain" description="Rubrerythrin diiron-binding" evidence="1">
    <location>
        <begin position="44"/>
        <end position="157"/>
    </location>
</feature>
<dbReference type="GO" id="GO:0016491">
    <property type="term" value="F:oxidoreductase activity"/>
    <property type="evidence" value="ECO:0007669"/>
    <property type="project" value="InterPro"/>
</dbReference>
<evidence type="ECO:0000313" key="2">
    <source>
        <dbReference type="EMBL" id="TDX53251.1"/>
    </source>
</evidence>
<dbReference type="InterPro" id="IPR009078">
    <property type="entry name" value="Ferritin-like_SF"/>
</dbReference>
<accession>A0A4V3GYK4</accession>
<dbReference type="SUPFAM" id="SSF47240">
    <property type="entry name" value="Ferritin-like"/>
    <property type="match status" value="1"/>
</dbReference>
<dbReference type="Proteomes" id="UP000295832">
    <property type="component" value="Unassembled WGS sequence"/>
</dbReference>
<dbReference type="STRING" id="926561.GCA_000379025_01773"/>
<sequence>MKFNNLTQKDILEITRELMKMRKENVREVNGEDLSFLLQEMYLSIENELRDSAYYRALADIAPNEFAAEMINEFAKDEREHAYQLQKAYERLTGDKFLSQYEYEFELDAQDYQEYLEKRVIDETADYKKYKSYYLMTNNPYLRDIFFNAMHDEMQHAVRELYLIHMYMENMGMM</sequence>
<evidence type="ECO:0000313" key="3">
    <source>
        <dbReference type="Proteomes" id="UP000295832"/>
    </source>
</evidence>